<feature type="compositionally biased region" description="Low complexity" evidence="1">
    <location>
        <begin position="152"/>
        <end position="161"/>
    </location>
</feature>
<reference evidence="5" key="1">
    <citation type="journal article" date="2019" name="Int. J. Syst. Evol. Microbiol.">
        <title>The Global Catalogue of Microorganisms (GCM) 10K type strain sequencing project: providing services to taxonomists for standard genome sequencing and annotation.</title>
        <authorList>
            <consortium name="The Broad Institute Genomics Platform"/>
            <consortium name="The Broad Institute Genome Sequencing Center for Infectious Disease"/>
            <person name="Wu L."/>
            <person name="Ma J."/>
        </authorList>
    </citation>
    <scope>NUCLEOTIDE SEQUENCE [LARGE SCALE GENOMIC DNA]</scope>
    <source>
        <strain evidence="5">CGMCC 1.12749</strain>
    </source>
</reference>
<proteinExistence type="predicted"/>
<dbReference type="InterPro" id="IPR003729">
    <property type="entry name" value="Bi_nuclease_dom"/>
</dbReference>
<feature type="compositionally biased region" description="Polar residues" evidence="1">
    <location>
        <begin position="162"/>
        <end position="171"/>
    </location>
</feature>
<dbReference type="PANTHER" id="PTHR15160:SF1">
    <property type="entry name" value="VON HIPPEL-LINDAU DISEASE TUMOR SUPPRESSOR"/>
    <property type="match status" value="1"/>
</dbReference>
<feature type="domain" description="BFN" evidence="3">
    <location>
        <begin position="3"/>
        <end position="135"/>
    </location>
</feature>
<sequence>MKKIQLEILGLSSSQSQTGSFALVLGERDGNRRLPIIIGMFEAQSIAIQIEKINPNRPLTHDLFKTFAEQMSVNITEILISDLKEGVFYSKIMCTDGEKEFELDARPSDAIAIGLRFGVPIYTVESVLSEAGIILSDLEEEDEESEEMAVKSTSSTTASSSKEPLNQTSVDDLNKMLNEALEKEDYERAAKIRDELNKRN</sequence>
<feature type="compositionally biased region" description="Acidic residues" evidence="1">
    <location>
        <begin position="138"/>
        <end position="147"/>
    </location>
</feature>
<feature type="domain" description="UVR" evidence="2">
    <location>
        <begin position="167"/>
        <end position="200"/>
    </location>
</feature>
<evidence type="ECO:0000259" key="2">
    <source>
        <dbReference type="PROSITE" id="PS50151"/>
    </source>
</evidence>
<evidence type="ECO:0000313" key="5">
    <source>
        <dbReference type="Proteomes" id="UP000634043"/>
    </source>
</evidence>
<dbReference type="PROSITE" id="PS51658">
    <property type="entry name" value="BFN"/>
    <property type="match status" value="1"/>
</dbReference>
<dbReference type="Pfam" id="PF02577">
    <property type="entry name" value="BFN_dom"/>
    <property type="match status" value="1"/>
</dbReference>
<dbReference type="Pfam" id="PF02151">
    <property type="entry name" value="UVR"/>
    <property type="match status" value="1"/>
</dbReference>
<dbReference type="EMBL" id="BMFP01000007">
    <property type="protein sequence ID" value="GGG27499.1"/>
    <property type="molecule type" value="Genomic_DNA"/>
</dbReference>
<dbReference type="Proteomes" id="UP000634043">
    <property type="component" value="Unassembled WGS sequence"/>
</dbReference>
<name>A0ABQ1WDN3_9BACT</name>
<evidence type="ECO:0000259" key="3">
    <source>
        <dbReference type="PROSITE" id="PS51658"/>
    </source>
</evidence>
<dbReference type="SUPFAM" id="SSF103256">
    <property type="entry name" value="Hypothetical protein TM0160"/>
    <property type="match status" value="1"/>
</dbReference>
<dbReference type="InterPro" id="IPR036104">
    <property type="entry name" value="BFN_sf"/>
</dbReference>
<comment type="caution">
    <text evidence="4">The sequence shown here is derived from an EMBL/GenBank/DDBJ whole genome shotgun (WGS) entry which is preliminary data.</text>
</comment>
<dbReference type="Gene3D" id="3.10.690.10">
    <property type="entry name" value="Bifunctional nuclease domain"/>
    <property type="match status" value="1"/>
</dbReference>
<evidence type="ECO:0000256" key="1">
    <source>
        <dbReference type="SAM" id="MobiDB-lite"/>
    </source>
</evidence>
<dbReference type="PANTHER" id="PTHR15160">
    <property type="entry name" value="VON HIPPEL-LINDAU PROTEIN"/>
    <property type="match status" value="1"/>
</dbReference>
<protein>
    <recommendedName>
        <fullName evidence="6">BFN domain-containing protein</fullName>
    </recommendedName>
</protein>
<dbReference type="InterPro" id="IPR001943">
    <property type="entry name" value="UVR_dom"/>
</dbReference>
<organism evidence="4 5">
    <name type="scientific">Pontibacter amylolyticus</name>
    <dbReference type="NCBI Taxonomy" id="1424080"/>
    <lineage>
        <taxon>Bacteria</taxon>
        <taxon>Pseudomonadati</taxon>
        <taxon>Bacteroidota</taxon>
        <taxon>Cytophagia</taxon>
        <taxon>Cytophagales</taxon>
        <taxon>Hymenobacteraceae</taxon>
        <taxon>Pontibacter</taxon>
    </lineage>
</organism>
<accession>A0ABQ1WDN3</accession>
<evidence type="ECO:0000313" key="4">
    <source>
        <dbReference type="EMBL" id="GGG27499.1"/>
    </source>
</evidence>
<evidence type="ECO:0008006" key="6">
    <source>
        <dbReference type="Google" id="ProtNLM"/>
    </source>
</evidence>
<dbReference type="RefSeq" id="WP_188502712.1">
    <property type="nucleotide sequence ID" value="NZ_BMFP01000007.1"/>
</dbReference>
<keyword evidence="5" id="KW-1185">Reference proteome</keyword>
<gene>
    <name evidence="4" type="ORF">GCM10011323_33790</name>
</gene>
<dbReference type="PROSITE" id="PS50151">
    <property type="entry name" value="UVR"/>
    <property type="match status" value="1"/>
</dbReference>
<feature type="region of interest" description="Disordered" evidence="1">
    <location>
        <begin position="138"/>
        <end position="174"/>
    </location>
</feature>